<dbReference type="PRINTS" id="PR00344">
    <property type="entry name" value="BCTRLSENSOR"/>
</dbReference>
<feature type="domain" description="PAS" evidence="21">
    <location>
        <begin position="524"/>
        <end position="570"/>
    </location>
</feature>
<dbReference type="SMART" id="SM00091">
    <property type="entry name" value="PAS"/>
    <property type="match status" value="2"/>
</dbReference>
<dbReference type="PROSITE" id="PS50894">
    <property type="entry name" value="HPT"/>
    <property type="match status" value="1"/>
</dbReference>
<feature type="domain" description="PAC" evidence="22">
    <location>
        <begin position="597"/>
        <end position="649"/>
    </location>
</feature>
<keyword evidence="11 18" id="KW-1133">Transmembrane helix</keyword>
<dbReference type="SMART" id="SM00086">
    <property type="entry name" value="PAC"/>
    <property type="match status" value="2"/>
</dbReference>
<feature type="domain" description="PAS" evidence="21">
    <location>
        <begin position="402"/>
        <end position="448"/>
    </location>
</feature>
<dbReference type="Gene3D" id="3.30.565.10">
    <property type="entry name" value="Histidine kinase-like ATPase, C-terminal domain"/>
    <property type="match status" value="1"/>
</dbReference>
<evidence type="ECO:0000256" key="5">
    <source>
        <dbReference type="ARBA" id="ARBA00022553"/>
    </source>
</evidence>
<dbReference type="PROSITE" id="PS50885">
    <property type="entry name" value="HAMP"/>
    <property type="match status" value="1"/>
</dbReference>
<evidence type="ECO:0000256" key="11">
    <source>
        <dbReference type="ARBA" id="ARBA00022989"/>
    </source>
</evidence>
<feature type="domain" description="HAMP" evidence="23">
    <location>
        <begin position="328"/>
        <end position="380"/>
    </location>
</feature>
<protein>
    <recommendedName>
        <fullName evidence="15">Sensory/regulatory protein RpfC</fullName>
        <ecNumber evidence="3">2.7.13.3</ecNumber>
    </recommendedName>
</protein>
<dbReference type="NCBIfam" id="TIGR00229">
    <property type="entry name" value="sensory_box"/>
    <property type="match status" value="2"/>
</dbReference>
<dbReference type="SMART" id="SM00073">
    <property type="entry name" value="HPT"/>
    <property type="match status" value="1"/>
</dbReference>
<dbReference type="InterPro" id="IPR008207">
    <property type="entry name" value="Sig_transdc_His_kin_Hpt_dom"/>
</dbReference>
<evidence type="ECO:0000256" key="3">
    <source>
        <dbReference type="ARBA" id="ARBA00012438"/>
    </source>
</evidence>
<comment type="subcellular location">
    <subcellularLocation>
        <location evidence="2">Cell membrane</location>
        <topology evidence="2">Multi-pass membrane protein</topology>
    </subcellularLocation>
</comment>
<dbReference type="Pfam" id="PF00672">
    <property type="entry name" value="HAMP"/>
    <property type="match status" value="1"/>
</dbReference>
<dbReference type="InterPro" id="IPR001789">
    <property type="entry name" value="Sig_transdc_resp-reg_receiver"/>
</dbReference>
<dbReference type="PROSITE" id="PS50110">
    <property type="entry name" value="RESPONSE_REGULATORY"/>
    <property type="match status" value="2"/>
</dbReference>
<evidence type="ECO:0000256" key="6">
    <source>
        <dbReference type="ARBA" id="ARBA00022679"/>
    </source>
</evidence>
<feature type="domain" description="PAC" evidence="22">
    <location>
        <begin position="473"/>
        <end position="527"/>
    </location>
</feature>
<feature type="transmembrane region" description="Helical" evidence="18">
    <location>
        <begin position="308"/>
        <end position="326"/>
    </location>
</feature>
<evidence type="ECO:0000256" key="12">
    <source>
        <dbReference type="ARBA" id="ARBA00023012"/>
    </source>
</evidence>
<dbReference type="Pfam" id="PF13426">
    <property type="entry name" value="PAS_9"/>
    <property type="match status" value="2"/>
</dbReference>
<dbReference type="SUPFAM" id="SSF55785">
    <property type="entry name" value="PYP-like sensor domain (PAS domain)"/>
    <property type="match status" value="2"/>
</dbReference>
<reference evidence="26" key="1">
    <citation type="journal article" date="2017" name="Environ. Microbiol. Rep.">
        <title>Genetic Diversity of Marine Anaerobic Ammonium-Oxidizing Bacteria as Revealed by Genomic and Proteomic Analyses of 'Candidatus Scalindua japonica'.</title>
        <authorList>
            <person name="Oshiki M."/>
            <person name="Mizuto K."/>
            <person name="Kimura Z."/>
            <person name="Kindaichi T."/>
            <person name="Satoh H."/>
            <person name="Okabe S."/>
        </authorList>
    </citation>
    <scope>NUCLEOTIDE SEQUENCE [LARGE SCALE GENOMIC DNA]</scope>
    <source>
        <strain evidence="26">husup-a2</strain>
    </source>
</reference>
<dbReference type="Proteomes" id="UP000218542">
    <property type="component" value="Unassembled WGS sequence"/>
</dbReference>
<dbReference type="SMART" id="SM00304">
    <property type="entry name" value="HAMP"/>
    <property type="match status" value="1"/>
</dbReference>
<dbReference type="CDD" id="cd16922">
    <property type="entry name" value="HATPase_EvgS-ArcB-TorS-like"/>
    <property type="match status" value="1"/>
</dbReference>
<evidence type="ECO:0000256" key="17">
    <source>
        <dbReference type="PROSITE-ProRule" id="PRU00169"/>
    </source>
</evidence>
<keyword evidence="12" id="KW-0902">Two-component regulatory system</keyword>
<dbReference type="SMART" id="SM00448">
    <property type="entry name" value="REC"/>
    <property type="match status" value="2"/>
</dbReference>
<comment type="catalytic activity">
    <reaction evidence="1">
        <text>ATP + protein L-histidine = ADP + protein N-phospho-L-histidine.</text>
        <dbReference type="EC" id="2.7.13.3"/>
    </reaction>
</comment>
<evidence type="ECO:0000259" key="23">
    <source>
        <dbReference type="PROSITE" id="PS50885"/>
    </source>
</evidence>
<evidence type="ECO:0000313" key="26">
    <source>
        <dbReference type="Proteomes" id="UP000218542"/>
    </source>
</evidence>
<dbReference type="CDD" id="cd00082">
    <property type="entry name" value="HisKA"/>
    <property type="match status" value="1"/>
</dbReference>
<keyword evidence="9 25" id="KW-0418">Kinase</keyword>
<keyword evidence="6" id="KW-0808">Transferase</keyword>
<dbReference type="SMART" id="SM00387">
    <property type="entry name" value="HATPase_c"/>
    <property type="match status" value="1"/>
</dbReference>
<evidence type="ECO:0000259" key="24">
    <source>
        <dbReference type="PROSITE" id="PS50894"/>
    </source>
</evidence>
<evidence type="ECO:0000259" key="19">
    <source>
        <dbReference type="PROSITE" id="PS50109"/>
    </source>
</evidence>
<dbReference type="CDD" id="cd00130">
    <property type="entry name" value="PAS"/>
    <property type="match status" value="2"/>
</dbReference>
<dbReference type="InterPro" id="IPR036890">
    <property type="entry name" value="HATPase_C_sf"/>
</dbReference>
<evidence type="ECO:0000256" key="1">
    <source>
        <dbReference type="ARBA" id="ARBA00000085"/>
    </source>
</evidence>
<evidence type="ECO:0000256" key="15">
    <source>
        <dbReference type="ARBA" id="ARBA00068150"/>
    </source>
</evidence>
<evidence type="ECO:0000259" key="21">
    <source>
        <dbReference type="PROSITE" id="PS50112"/>
    </source>
</evidence>
<dbReference type="PANTHER" id="PTHR45339">
    <property type="entry name" value="HYBRID SIGNAL TRANSDUCTION HISTIDINE KINASE J"/>
    <property type="match status" value="1"/>
</dbReference>
<dbReference type="FunFam" id="1.10.287.130:FF:000002">
    <property type="entry name" value="Two-component osmosensing histidine kinase"/>
    <property type="match status" value="1"/>
</dbReference>
<dbReference type="InterPro" id="IPR005467">
    <property type="entry name" value="His_kinase_dom"/>
</dbReference>
<dbReference type="SUPFAM" id="SSF55874">
    <property type="entry name" value="ATPase domain of HSP90 chaperone/DNA topoisomerase II/histidine kinase"/>
    <property type="match status" value="1"/>
</dbReference>
<dbReference type="InterPro" id="IPR035965">
    <property type="entry name" value="PAS-like_dom_sf"/>
</dbReference>
<dbReference type="GO" id="GO:0000155">
    <property type="term" value="F:phosphorelay sensor kinase activity"/>
    <property type="evidence" value="ECO:0007669"/>
    <property type="project" value="InterPro"/>
</dbReference>
<keyword evidence="7 18" id="KW-0812">Transmembrane</keyword>
<dbReference type="CDD" id="cd06225">
    <property type="entry name" value="HAMP"/>
    <property type="match status" value="1"/>
</dbReference>
<evidence type="ECO:0000256" key="4">
    <source>
        <dbReference type="ARBA" id="ARBA00022475"/>
    </source>
</evidence>
<dbReference type="InterPro" id="IPR036641">
    <property type="entry name" value="HPT_dom_sf"/>
</dbReference>
<proteinExistence type="predicted"/>
<dbReference type="InterPro" id="IPR003660">
    <property type="entry name" value="HAMP_dom"/>
</dbReference>
<dbReference type="SUPFAM" id="SSF47384">
    <property type="entry name" value="Homodimeric domain of signal transducing histidine kinase"/>
    <property type="match status" value="1"/>
</dbReference>
<dbReference type="InterPro" id="IPR000014">
    <property type="entry name" value="PAS"/>
</dbReference>
<dbReference type="Gene3D" id="1.20.120.160">
    <property type="entry name" value="HPT domain"/>
    <property type="match status" value="1"/>
</dbReference>
<evidence type="ECO:0000256" key="9">
    <source>
        <dbReference type="ARBA" id="ARBA00022777"/>
    </source>
</evidence>
<dbReference type="Gene3D" id="3.30.450.20">
    <property type="entry name" value="PAS domain"/>
    <property type="match status" value="2"/>
</dbReference>
<dbReference type="InterPro" id="IPR003594">
    <property type="entry name" value="HATPase_dom"/>
</dbReference>
<keyword evidence="8" id="KW-0547">Nucleotide-binding</keyword>
<organism evidence="25 26">
    <name type="scientific">Candidatus Scalindua japonica</name>
    <dbReference type="NCBI Taxonomy" id="1284222"/>
    <lineage>
        <taxon>Bacteria</taxon>
        <taxon>Pseudomonadati</taxon>
        <taxon>Planctomycetota</taxon>
        <taxon>Candidatus Brocadiia</taxon>
        <taxon>Candidatus Brocadiales</taxon>
        <taxon>Candidatus Scalinduaceae</taxon>
        <taxon>Candidatus Scalindua</taxon>
    </lineage>
</organism>
<dbReference type="SUPFAM" id="SSF158472">
    <property type="entry name" value="HAMP domain-like"/>
    <property type="match status" value="1"/>
</dbReference>
<dbReference type="Pfam" id="PF01627">
    <property type="entry name" value="Hpt"/>
    <property type="match status" value="1"/>
</dbReference>
<dbReference type="PROSITE" id="PS50112">
    <property type="entry name" value="PAS"/>
    <property type="match status" value="2"/>
</dbReference>
<evidence type="ECO:0000256" key="16">
    <source>
        <dbReference type="PROSITE-ProRule" id="PRU00110"/>
    </source>
</evidence>
<dbReference type="EC" id="2.7.13.3" evidence="3"/>
<dbReference type="FunFam" id="3.30.565.10:FF:000010">
    <property type="entry name" value="Sensor histidine kinase RcsC"/>
    <property type="match status" value="1"/>
</dbReference>
<comment type="caution">
    <text evidence="25">The sequence shown here is derived from an EMBL/GenBank/DDBJ whole genome shotgun (WGS) entry which is preliminary data.</text>
</comment>
<evidence type="ECO:0000256" key="14">
    <source>
        <dbReference type="ARBA" id="ARBA00064003"/>
    </source>
</evidence>
<evidence type="ECO:0000256" key="2">
    <source>
        <dbReference type="ARBA" id="ARBA00004651"/>
    </source>
</evidence>
<keyword evidence="5 17" id="KW-0597">Phosphoprotein</keyword>
<keyword evidence="10" id="KW-0067">ATP-binding</keyword>
<dbReference type="Gene3D" id="6.10.340.10">
    <property type="match status" value="1"/>
</dbReference>
<gene>
    <name evidence="25" type="ORF">SCALIN_C17_0136</name>
</gene>
<evidence type="ECO:0000256" key="18">
    <source>
        <dbReference type="SAM" id="Phobius"/>
    </source>
</evidence>
<dbReference type="Gene3D" id="3.40.50.2300">
    <property type="match status" value="2"/>
</dbReference>
<dbReference type="InterPro" id="IPR004358">
    <property type="entry name" value="Sig_transdc_His_kin-like_C"/>
</dbReference>
<evidence type="ECO:0000256" key="13">
    <source>
        <dbReference type="ARBA" id="ARBA00023136"/>
    </source>
</evidence>
<dbReference type="PROSITE" id="PS50109">
    <property type="entry name" value="HIS_KIN"/>
    <property type="match status" value="1"/>
</dbReference>
<evidence type="ECO:0000259" key="20">
    <source>
        <dbReference type="PROSITE" id="PS50110"/>
    </source>
</evidence>
<evidence type="ECO:0000259" key="22">
    <source>
        <dbReference type="PROSITE" id="PS50113"/>
    </source>
</evidence>
<name>A0A286TYY8_9BACT</name>
<dbReference type="EMBL" id="BAOS01000017">
    <property type="protein sequence ID" value="GAX61102.1"/>
    <property type="molecule type" value="Genomic_DNA"/>
</dbReference>
<dbReference type="Pfam" id="PF00512">
    <property type="entry name" value="HisKA"/>
    <property type="match status" value="1"/>
</dbReference>
<dbReference type="PANTHER" id="PTHR45339:SF1">
    <property type="entry name" value="HYBRID SIGNAL TRANSDUCTION HISTIDINE KINASE J"/>
    <property type="match status" value="1"/>
</dbReference>
<dbReference type="InterPro" id="IPR001610">
    <property type="entry name" value="PAC"/>
</dbReference>
<accession>A0A286TYY8</accession>
<dbReference type="CDD" id="cd17546">
    <property type="entry name" value="REC_hyHK_CKI1_RcsC-like"/>
    <property type="match status" value="1"/>
</dbReference>
<feature type="modified residue" description="4-aspartylphosphate" evidence="17">
    <location>
        <position position="974"/>
    </location>
</feature>
<sequence>MTVVSVISYHNAYKSRHNDAEKALRLTAKIKTEYIHSYFSGMLTALRQQSETRLKIELMEELRKAFKESNKPLKDFVNSTEWTQIVVEQGNDIANYRSTYDYKDIYLIDNRGNIFFSAGDGDSAGTNLFTGKRSDTLFAAACKKALETGKPAFSDYEFYSLSDDLMSGFVASAIIDNFGEKIGLLAFQFPISQIDKIMQTEVGLGKTAETYLIGLDLKMRSNSILNKEKTLLQNMIKTEQTRLWQSEHIAKTKQDNMEEKAFIYDGFHGKRVLGIHNQMKIADVPFAVIAEVEEAEAFASVIILRNTVFFILGGTVLVVIIIAIILSGRIVRPIKELSYGLKRIAEGQLNHKVEIESANEIGELSLNFNHMLYTLCNMMKQITESRDNMFLEIAERKQIEENLRKLSQAVEQSPASVVITNKEGDIEYVNPKFTKLTGYTIEEVIGKNPRVLKSNETSCKEYKKLWDTITSGNLWTGRFHNKKKNGELYWEHANISPIQNKAGETTHFVAVKEDISERIRIEENLSKLSEAVKQSPNSVMITDIEGNIEYVNPKFTELTGYTVEESLGQTPRILKSGKTPLKDYEHLWKTIKSGEEWRGEFCNKKKNGVLYWEYTSISPVNNDAGYITHFVAVNEDVTQRKHMEEMLRRGEKNALAKMKSATEAQKRAEIANQAKSEFLANMSHEIRTPMNGIVGMTDLLLDTKLTNEQREYARVVQNSTDALLSIINDILDFSKIEVGKLEIENIDFDLRIAEESTIDLFAFKAKKKGLIFSCFMSPEVPSLLHGDPGRLRQVLNNLTGNAIKFTHKGEVSVNMTMAEETDSHVTVRFDIRDTGIGIPDDRMDRLFKPFSQADTSTTRKYGGTGLGLSISKQIVALMGGQIGVESEEGKGSTFWFTAVLRKQPDQLQRPFELGSIKKFRVLIVDDNNTNRYIFRMYLESWSCLVEEAASSDEAIKKLAAATKEGNPFRVALLDYCMPEIDGELLCREIKTDPELQDLVLVMLASVGRRGDAEHFKRMGVAAYLTKPVKKMQLFDCLRIVTGESGKDGKETEGQIVTQYSISEDHKQRIRILLTEDNVVNQKIALRILGKKLGYHADLATNGREAVESLEKFDYDLVLMDCQMPVMDGYEATGTIRDLNSAVRNHNIPIIAMTANAMKGDREKCLEAGMNDYVSKPINVQKLAEAIDRNLSNGEKEQNNPELQLPAEKVGDVHADRQGRDCRLKEDRYENRNEVKVSKDRQQGTPEEICSEYSDDEDLVELIDEFVAGLKEDIASMRKVLESEDYNGLCRLAHQMKGAGGSYGYPILTEAAKTLEKAAKARDLEAATTALNKFEVLYQAVDRSRKTNVMITDY</sequence>
<evidence type="ECO:0000256" key="10">
    <source>
        <dbReference type="ARBA" id="ARBA00022840"/>
    </source>
</evidence>
<evidence type="ECO:0000256" key="8">
    <source>
        <dbReference type="ARBA" id="ARBA00022741"/>
    </source>
</evidence>
<feature type="modified residue" description="Phosphohistidine" evidence="16">
    <location>
        <position position="1293"/>
    </location>
</feature>
<dbReference type="Gene3D" id="1.10.287.130">
    <property type="match status" value="1"/>
</dbReference>
<dbReference type="GO" id="GO:0005886">
    <property type="term" value="C:plasma membrane"/>
    <property type="evidence" value="ECO:0007669"/>
    <property type="project" value="UniProtKB-SubCell"/>
</dbReference>
<dbReference type="InterPro" id="IPR003661">
    <property type="entry name" value="HisK_dim/P_dom"/>
</dbReference>
<dbReference type="InterPro" id="IPR011006">
    <property type="entry name" value="CheY-like_superfamily"/>
</dbReference>
<comment type="subunit">
    <text evidence="14">At low DSF concentrations, interacts with RpfF.</text>
</comment>
<dbReference type="PROSITE" id="PS50113">
    <property type="entry name" value="PAC"/>
    <property type="match status" value="2"/>
</dbReference>
<feature type="domain" description="Response regulatory" evidence="20">
    <location>
        <begin position="920"/>
        <end position="1041"/>
    </location>
</feature>
<dbReference type="CDD" id="cd00156">
    <property type="entry name" value="REC"/>
    <property type="match status" value="1"/>
</dbReference>
<dbReference type="SMART" id="SM00388">
    <property type="entry name" value="HisKA"/>
    <property type="match status" value="1"/>
</dbReference>
<dbReference type="InterPro" id="IPR036097">
    <property type="entry name" value="HisK_dim/P_sf"/>
</dbReference>
<dbReference type="SUPFAM" id="SSF47226">
    <property type="entry name" value="Histidine-containing phosphotransfer domain, HPT domain"/>
    <property type="match status" value="1"/>
</dbReference>
<dbReference type="InterPro" id="IPR000700">
    <property type="entry name" value="PAS-assoc_C"/>
</dbReference>
<keyword evidence="26" id="KW-1185">Reference proteome</keyword>
<feature type="domain" description="HPt" evidence="24">
    <location>
        <begin position="1254"/>
        <end position="1350"/>
    </location>
</feature>
<dbReference type="Pfam" id="PF02518">
    <property type="entry name" value="HATPase_c"/>
    <property type="match status" value="1"/>
</dbReference>
<dbReference type="Pfam" id="PF00072">
    <property type="entry name" value="Response_reg"/>
    <property type="match status" value="2"/>
</dbReference>
<dbReference type="CDD" id="cd00088">
    <property type="entry name" value="HPT"/>
    <property type="match status" value="1"/>
</dbReference>
<keyword evidence="13 18" id="KW-0472">Membrane</keyword>
<keyword evidence="4" id="KW-1003">Cell membrane</keyword>
<dbReference type="GO" id="GO:0005524">
    <property type="term" value="F:ATP binding"/>
    <property type="evidence" value="ECO:0007669"/>
    <property type="project" value="UniProtKB-KW"/>
</dbReference>
<feature type="modified residue" description="4-aspartylphosphate" evidence="17">
    <location>
        <position position="1120"/>
    </location>
</feature>
<evidence type="ECO:0000313" key="25">
    <source>
        <dbReference type="EMBL" id="GAX61102.1"/>
    </source>
</evidence>
<evidence type="ECO:0000256" key="7">
    <source>
        <dbReference type="ARBA" id="ARBA00022692"/>
    </source>
</evidence>
<feature type="domain" description="Histidine kinase" evidence="19">
    <location>
        <begin position="681"/>
        <end position="902"/>
    </location>
</feature>
<feature type="domain" description="Response regulatory" evidence="20">
    <location>
        <begin position="1070"/>
        <end position="1190"/>
    </location>
</feature>
<dbReference type="SUPFAM" id="SSF52172">
    <property type="entry name" value="CheY-like"/>
    <property type="match status" value="2"/>
</dbReference>